<accession>A0A5B7DIM5</accession>
<dbReference type="AlphaFoldDB" id="A0A5B7DIM5"/>
<keyword evidence="2" id="KW-1185">Reference proteome</keyword>
<organism evidence="1 2">
    <name type="scientific">Portunus trituberculatus</name>
    <name type="common">Swimming crab</name>
    <name type="synonym">Neptunus trituberculatus</name>
    <dbReference type="NCBI Taxonomy" id="210409"/>
    <lineage>
        <taxon>Eukaryota</taxon>
        <taxon>Metazoa</taxon>
        <taxon>Ecdysozoa</taxon>
        <taxon>Arthropoda</taxon>
        <taxon>Crustacea</taxon>
        <taxon>Multicrustacea</taxon>
        <taxon>Malacostraca</taxon>
        <taxon>Eumalacostraca</taxon>
        <taxon>Eucarida</taxon>
        <taxon>Decapoda</taxon>
        <taxon>Pleocyemata</taxon>
        <taxon>Brachyura</taxon>
        <taxon>Eubrachyura</taxon>
        <taxon>Portunoidea</taxon>
        <taxon>Portunidae</taxon>
        <taxon>Portuninae</taxon>
        <taxon>Portunus</taxon>
    </lineage>
</organism>
<name>A0A5B7DIM5_PORTR</name>
<gene>
    <name evidence="1" type="ORF">E2C01_013977</name>
</gene>
<evidence type="ECO:0000313" key="2">
    <source>
        <dbReference type="Proteomes" id="UP000324222"/>
    </source>
</evidence>
<sequence length="59" mass="6192">MQLTDDVVQGLKAPQTITRPFSSREVKSGQVTMDAVNSLYLSASPSPVAGHLQYDGAAG</sequence>
<protein>
    <submittedName>
        <fullName evidence="1">Uncharacterized protein</fullName>
    </submittedName>
</protein>
<evidence type="ECO:0000313" key="1">
    <source>
        <dbReference type="EMBL" id="MPC21004.1"/>
    </source>
</evidence>
<comment type="caution">
    <text evidence="1">The sequence shown here is derived from an EMBL/GenBank/DDBJ whole genome shotgun (WGS) entry which is preliminary data.</text>
</comment>
<dbReference type="EMBL" id="VSRR010000934">
    <property type="protein sequence ID" value="MPC21004.1"/>
    <property type="molecule type" value="Genomic_DNA"/>
</dbReference>
<reference evidence="1 2" key="1">
    <citation type="submission" date="2019-05" db="EMBL/GenBank/DDBJ databases">
        <title>Another draft genome of Portunus trituberculatus and its Hox gene families provides insights of decapod evolution.</title>
        <authorList>
            <person name="Jeong J.-H."/>
            <person name="Song I."/>
            <person name="Kim S."/>
            <person name="Choi T."/>
            <person name="Kim D."/>
            <person name="Ryu S."/>
            <person name="Kim W."/>
        </authorList>
    </citation>
    <scope>NUCLEOTIDE SEQUENCE [LARGE SCALE GENOMIC DNA]</scope>
    <source>
        <tissue evidence="1">Muscle</tissue>
    </source>
</reference>
<proteinExistence type="predicted"/>
<dbReference type="Proteomes" id="UP000324222">
    <property type="component" value="Unassembled WGS sequence"/>
</dbReference>